<dbReference type="GO" id="GO:0140359">
    <property type="term" value="F:ABC-type transporter activity"/>
    <property type="evidence" value="ECO:0007669"/>
    <property type="project" value="InterPro"/>
</dbReference>
<organism evidence="11 12">
    <name type="scientific">Aquella oligotrophica</name>
    <dbReference type="NCBI Taxonomy" id="2067065"/>
    <lineage>
        <taxon>Bacteria</taxon>
        <taxon>Pseudomonadati</taxon>
        <taxon>Pseudomonadota</taxon>
        <taxon>Betaproteobacteria</taxon>
        <taxon>Neisseriales</taxon>
        <taxon>Neisseriaceae</taxon>
        <taxon>Aquella</taxon>
    </lineage>
</organism>
<dbReference type="EMBL" id="CP024847">
    <property type="protein sequence ID" value="AUR50746.1"/>
    <property type="molecule type" value="Genomic_DNA"/>
</dbReference>
<reference evidence="12" key="1">
    <citation type="submission" date="2017-11" db="EMBL/GenBank/DDBJ databases">
        <authorList>
            <person name="Chan K.G."/>
            <person name="Lee L.S."/>
        </authorList>
    </citation>
    <scope>NUCLEOTIDE SEQUENCE [LARGE SCALE GENOMIC DNA]</scope>
    <source>
        <strain evidence="12">DSM 100970</strain>
    </source>
</reference>
<dbReference type="PANTHER" id="PTHR30413">
    <property type="entry name" value="INNER MEMBRANE TRANSPORT PERMEASE"/>
    <property type="match status" value="1"/>
</dbReference>
<name>A0A2I7N2R8_9NEIS</name>
<feature type="transmembrane region" description="Helical" evidence="9">
    <location>
        <begin position="120"/>
        <end position="139"/>
    </location>
</feature>
<evidence type="ECO:0000256" key="3">
    <source>
        <dbReference type="ARBA" id="ARBA00022448"/>
    </source>
</evidence>
<dbReference type="InterPro" id="IPR047817">
    <property type="entry name" value="ABC2_TM_bact-type"/>
</dbReference>
<keyword evidence="8 9" id="KW-0472">Membrane</keyword>
<keyword evidence="4 9" id="KW-1003">Cell membrane</keyword>
<feature type="domain" description="ABC transmembrane type-2" evidence="10">
    <location>
        <begin position="29"/>
        <end position="252"/>
    </location>
</feature>
<dbReference type="AlphaFoldDB" id="A0A2I7N2R8"/>
<feature type="transmembrane region" description="Helical" evidence="9">
    <location>
        <begin position="146"/>
        <end position="169"/>
    </location>
</feature>
<keyword evidence="7" id="KW-0625">Polysaccharide transport</keyword>
<evidence type="ECO:0000313" key="12">
    <source>
        <dbReference type="Proteomes" id="UP000236655"/>
    </source>
</evidence>
<evidence type="ECO:0000256" key="2">
    <source>
        <dbReference type="ARBA" id="ARBA00007783"/>
    </source>
</evidence>
<gene>
    <name evidence="11" type="ORF">CUN60_00025</name>
</gene>
<keyword evidence="7" id="KW-0762">Sugar transport</keyword>
<accession>A0A2I7N2R8</accession>
<dbReference type="Proteomes" id="UP000236655">
    <property type="component" value="Chromosome"/>
</dbReference>
<dbReference type="PANTHER" id="PTHR30413:SF10">
    <property type="entry name" value="CAPSULE POLYSACCHARIDE EXPORT INNER-MEMBRANE PROTEIN CTRC"/>
    <property type="match status" value="1"/>
</dbReference>
<keyword evidence="3 9" id="KW-0813">Transport</keyword>
<comment type="caution">
    <text evidence="9">Lacks conserved residue(s) required for the propagation of feature annotation.</text>
</comment>
<dbReference type="InterPro" id="IPR013525">
    <property type="entry name" value="ABC2_TM"/>
</dbReference>
<keyword evidence="5 9" id="KW-0812">Transmembrane</keyword>
<evidence type="ECO:0000256" key="7">
    <source>
        <dbReference type="ARBA" id="ARBA00023047"/>
    </source>
</evidence>
<dbReference type="Pfam" id="PF01061">
    <property type="entry name" value="ABC2_membrane"/>
    <property type="match status" value="1"/>
</dbReference>
<dbReference type="KEGG" id="nba:CUN60_00025"/>
<dbReference type="PROSITE" id="PS51012">
    <property type="entry name" value="ABC_TM2"/>
    <property type="match status" value="1"/>
</dbReference>
<dbReference type="GO" id="GO:0005886">
    <property type="term" value="C:plasma membrane"/>
    <property type="evidence" value="ECO:0007669"/>
    <property type="project" value="UniProtKB-SubCell"/>
</dbReference>
<proteinExistence type="inferred from homology"/>
<evidence type="ECO:0000259" key="10">
    <source>
        <dbReference type="PROSITE" id="PS51012"/>
    </source>
</evidence>
<keyword evidence="6 9" id="KW-1133">Transmembrane helix</keyword>
<evidence type="ECO:0000256" key="6">
    <source>
        <dbReference type="ARBA" id="ARBA00022989"/>
    </source>
</evidence>
<evidence type="ECO:0000313" key="11">
    <source>
        <dbReference type="EMBL" id="AUR50746.1"/>
    </source>
</evidence>
<dbReference type="GO" id="GO:0015920">
    <property type="term" value="P:lipopolysaccharide transport"/>
    <property type="evidence" value="ECO:0007669"/>
    <property type="project" value="TreeGrafter"/>
</dbReference>
<comment type="similarity">
    <text evidence="2 9">Belongs to the ABC-2 integral membrane protein family.</text>
</comment>
<evidence type="ECO:0000256" key="4">
    <source>
        <dbReference type="ARBA" id="ARBA00022475"/>
    </source>
</evidence>
<dbReference type="GO" id="GO:0015774">
    <property type="term" value="P:polysaccharide transport"/>
    <property type="evidence" value="ECO:0007669"/>
    <property type="project" value="UniProtKB-KW"/>
</dbReference>
<keyword evidence="12" id="KW-1185">Reference proteome</keyword>
<sequence length="260" mass="30080">MYQFLVKNRELIIELTKNELKERHTGQVLGALWAFGQPLFMISMYVILFTYVFPNRYTYSGHLENFSVCVLAGIVPWLILQDILNRSSTILITHSKLVKQVAFPIAVLPLKVALASFLSYLPIFVVMIFFAIVSGYLNILMILLPLLLALLLLIMIGFAYFLSAFGVFFRDLKDIISVFCSVNLFLQPILYNPSSVPSKLQFIFYCNPFSYLIWCWQDIIFWGHPVHLIAWFVLPSSVVFLLFVGIRFFNLTKRYFGEII</sequence>
<evidence type="ECO:0000256" key="8">
    <source>
        <dbReference type="ARBA" id="ARBA00023136"/>
    </source>
</evidence>
<evidence type="ECO:0000256" key="1">
    <source>
        <dbReference type="ARBA" id="ARBA00004651"/>
    </source>
</evidence>
<feature type="transmembrane region" description="Helical" evidence="9">
    <location>
        <begin position="28"/>
        <end position="53"/>
    </location>
</feature>
<evidence type="ECO:0000256" key="9">
    <source>
        <dbReference type="RuleBase" id="RU361157"/>
    </source>
</evidence>
<protein>
    <recommendedName>
        <fullName evidence="9">Transport permease protein</fullName>
    </recommendedName>
</protein>
<evidence type="ECO:0000256" key="5">
    <source>
        <dbReference type="ARBA" id="ARBA00022692"/>
    </source>
</evidence>
<feature type="transmembrane region" description="Helical" evidence="9">
    <location>
        <begin position="228"/>
        <end position="249"/>
    </location>
</feature>
<comment type="subcellular location">
    <subcellularLocation>
        <location evidence="9">Cell inner membrane</location>
        <topology evidence="9">Multi-pass membrane protein</topology>
    </subcellularLocation>
    <subcellularLocation>
        <location evidence="1">Cell membrane</location>
        <topology evidence="1">Multi-pass membrane protein</topology>
    </subcellularLocation>
</comment>